<dbReference type="InterPro" id="IPR058512">
    <property type="entry name" value="DUF8199"/>
</dbReference>
<feature type="region of interest" description="Disordered" evidence="1">
    <location>
        <begin position="43"/>
        <end position="69"/>
    </location>
</feature>
<feature type="chain" id="PRO_5037554124" evidence="2">
    <location>
        <begin position="23"/>
        <end position="149"/>
    </location>
</feature>
<comment type="caution">
    <text evidence="3">The sequence shown here is derived from an EMBL/GenBank/DDBJ whole genome shotgun (WGS) entry which is preliminary data.</text>
</comment>
<sequence length="149" mass="16808">MRKIGAISMAAFYLLLTTGAFACLLHCTEMYLFQPKVAMESHHDEAREKHNDNSEHSKGGKEAKDDDCGPGKDCNCCAKDHGLYLVKENLKDNFRLQLTTLTLSVVPTPYVSLPERLLSARELHSWPHTTGPPQLNRPPLYLFNRTLLI</sequence>
<gene>
    <name evidence="3" type="ORF">IRJ16_13880</name>
</gene>
<evidence type="ECO:0000256" key="1">
    <source>
        <dbReference type="SAM" id="MobiDB-lite"/>
    </source>
</evidence>
<dbReference type="EMBL" id="JADFFL010000005">
    <property type="protein sequence ID" value="MBE9662974.1"/>
    <property type="molecule type" value="Genomic_DNA"/>
</dbReference>
<accession>A0A929PXA8</accession>
<evidence type="ECO:0000313" key="3">
    <source>
        <dbReference type="EMBL" id="MBE9662974.1"/>
    </source>
</evidence>
<dbReference type="Proteomes" id="UP000622475">
    <property type="component" value="Unassembled WGS sequence"/>
</dbReference>
<dbReference type="PROSITE" id="PS51257">
    <property type="entry name" value="PROKAR_LIPOPROTEIN"/>
    <property type="match status" value="1"/>
</dbReference>
<evidence type="ECO:0000256" key="2">
    <source>
        <dbReference type="SAM" id="SignalP"/>
    </source>
</evidence>
<organism evidence="3 4">
    <name type="scientific">Mucilaginibacter myungsuensis</name>
    <dbReference type="NCBI Taxonomy" id="649104"/>
    <lineage>
        <taxon>Bacteria</taxon>
        <taxon>Pseudomonadati</taxon>
        <taxon>Bacteroidota</taxon>
        <taxon>Sphingobacteriia</taxon>
        <taxon>Sphingobacteriales</taxon>
        <taxon>Sphingobacteriaceae</taxon>
        <taxon>Mucilaginibacter</taxon>
    </lineage>
</organism>
<dbReference type="AlphaFoldDB" id="A0A929PXA8"/>
<dbReference type="Pfam" id="PF26622">
    <property type="entry name" value="DUF8199"/>
    <property type="match status" value="1"/>
</dbReference>
<feature type="signal peptide" evidence="2">
    <location>
        <begin position="1"/>
        <end position="22"/>
    </location>
</feature>
<dbReference type="RefSeq" id="WP_194112209.1">
    <property type="nucleotide sequence ID" value="NZ_JADFFL010000005.1"/>
</dbReference>
<name>A0A929PXA8_9SPHI</name>
<proteinExistence type="predicted"/>
<protein>
    <submittedName>
        <fullName evidence="3">Uncharacterized protein</fullName>
    </submittedName>
</protein>
<keyword evidence="4" id="KW-1185">Reference proteome</keyword>
<reference evidence="3" key="1">
    <citation type="submission" date="2020-10" db="EMBL/GenBank/DDBJ databases">
        <title>Mucilaginibacter mali sp. nov., isolated from rhizosphere soil of apple orchard.</title>
        <authorList>
            <person name="Lee J.-S."/>
            <person name="Kim H.S."/>
            <person name="Kim J.-S."/>
        </authorList>
    </citation>
    <scope>NUCLEOTIDE SEQUENCE</scope>
    <source>
        <strain evidence="3">KCTC 22746</strain>
    </source>
</reference>
<keyword evidence="2" id="KW-0732">Signal</keyword>
<evidence type="ECO:0000313" key="4">
    <source>
        <dbReference type="Proteomes" id="UP000622475"/>
    </source>
</evidence>